<name>A0AB39UVG7_9GAMM</name>
<dbReference type="InterPro" id="IPR008979">
    <property type="entry name" value="Galactose-bd-like_sf"/>
</dbReference>
<proteinExistence type="inferred from homology"/>
<dbReference type="Pfam" id="PF01301">
    <property type="entry name" value="Glyco_hydro_35"/>
    <property type="match status" value="1"/>
</dbReference>
<dbReference type="PRINTS" id="PR00742">
    <property type="entry name" value="GLHYDRLASE35"/>
</dbReference>
<feature type="chain" id="PRO_5044239143" evidence="3">
    <location>
        <begin position="24"/>
        <end position="995"/>
    </location>
</feature>
<dbReference type="EC" id="3.2.1.23" evidence="5"/>
<reference evidence="5" key="1">
    <citation type="submission" date="2024-05" db="EMBL/GenBank/DDBJ databases">
        <title>Genome sequencing of novel strain.</title>
        <authorList>
            <person name="Ganbat D."/>
            <person name="Ganbat S."/>
            <person name="Lee S.-J."/>
        </authorList>
    </citation>
    <scope>NUCLEOTIDE SEQUENCE</scope>
    <source>
        <strain evidence="5">SMD15-11</strain>
    </source>
</reference>
<dbReference type="InterPro" id="IPR017853">
    <property type="entry name" value="GH"/>
</dbReference>
<dbReference type="GO" id="GO:0005975">
    <property type="term" value="P:carbohydrate metabolic process"/>
    <property type="evidence" value="ECO:0007669"/>
    <property type="project" value="InterPro"/>
</dbReference>
<accession>A0AB39UVG7</accession>
<evidence type="ECO:0000256" key="1">
    <source>
        <dbReference type="ARBA" id="ARBA00009809"/>
    </source>
</evidence>
<dbReference type="Gene3D" id="2.60.120.260">
    <property type="entry name" value="Galactose-binding domain-like"/>
    <property type="match status" value="1"/>
</dbReference>
<dbReference type="AlphaFoldDB" id="A0AB39UVG7"/>
<evidence type="ECO:0000313" key="5">
    <source>
        <dbReference type="EMBL" id="XDT72028.1"/>
    </source>
</evidence>
<dbReference type="InterPro" id="IPR031330">
    <property type="entry name" value="Gly_Hdrlase_35_cat"/>
</dbReference>
<dbReference type="RefSeq" id="WP_369601049.1">
    <property type="nucleotide sequence ID" value="NZ_CP154858.1"/>
</dbReference>
<sequence length="995" mass="109585">MVLIRSRLASAILAASLVSPAQASLSDGRPYSVSYDAQGFRIDGQYRLLRGGSVQWFRIPEAAWRDRLEKFKAAGFNTIDLYVPWNVVEPEPGRFNFSQPNLGRFLDLAKSLGLYVYLRPGPYITNEMDGGGVPGWLMTQSTKKSLSRDGRVNFRTEDPDFLYYVRRYFSQLNRYVRPWLATSGGPIILYGVENEYNWFATFHELDKLFWHEGGPERDLRARANPAAYIKALRDQLRADGITLPVTTCPGDGKASWTGDVPDVIPMPNIYNGLGGEYPEKVVTELLNDMHSGNHGGRYRNMPSGTTETDRDPARIKRMLLAGLDGTFAFNAVGAIQSGYRNSLVLNGNGSDKFQRIFDFSSIENILTGFVSPTVAYFHNVIDYGGPISPSGLLRPSYAEFHADNLFFDTVEPWLAPAGTAQRVKLPATSGPVRLNQTGLGTREGGNTPWLYWMQGTGGARFVTLLNETSTSQTLPVGGLVVDNRALPRYQALTLPAAGTAAGQFGTAQTTPVAVVPVNLPLPDTGRLTYTTHRLVWSDASNGTRYLILTGDNGETALDELQDARITYQDSGIRIHEKTDTSLTFTTSGSGHHQLVLETRSGRLHILVVPAREAGKVWPVRRGGALSVIVGPDYVSPDADTLWQTRTGDAVLVLGTPPASPGLSPWQVNGGINAGTWLPTESVRAGGTSDWQPGNPTVRRTRLPVPDASQATVSWWGEPRTMESLGQWTGAGWYVAEFDINSTWGLLPWEPSDLYIGHASDIVSLYVNGHYLTTVAPVGTELDSDSANSAYRLPDIRPYLKKGHNTLAIRTEIWGHGSFMWPRGTLSGTAARIPSLGFDSVKGLWGEARLGWITLDNWRFVPDSAPQTPEALRNPGTAFVPGEVRTLSWNLPPVRNTDRRYAPMALRLKGRNLMGEIWLDGTLIGRWLSDEGWLKRGFWGRGQRDMWMNTPPDDFPLTVEALADGRGHRLQVILRDVSAPGEAARLDSVSWVAVQE</sequence>
<feature type="signal peptide" evidence="3">
    <location>
        <begin position="1"/>
        <end position="23"/>
    </location>
</feature>
<keyword evidence="3" id="KW-0732">Signal</keyword>
<dbReference type="PANTHER" id="PTHR23421">
    <property type="entry name" value="BETA-GALACTOSIDASE RELATED"/>
    <property type="match status" value="1"/>
</dbReference>
<dbReference type="SUPFAM" id="SSF51445">
    <property type="entry name" value="(Trans)glycosidases"/>
    <property type="match status" value="1"/>
</dbReference>
<comment type="similarity">
    <text evidence="1 2">Belongs to the glycosyl hydrolase 35 family.</text>
</comment>
<dbReference type="SUPFAM" id="SSF49785">
    <property type="entry name" value="Galactose-binding domain-like"/>
    <property type="match status" value="1"/>
</dbReference>
<keyword evidence="5" id="KW-0378">Hydrolase</keyword>
<dbReference type="EMBL" id="CP154858">
    <property type="protein sequence ID" value="XDT72028.1"/>
    <property type="molecule type" value="Genomic_DNA"/>
</dbReference>
<organism evidence="5">
    <name type="scientific">Thermohahella caldifontis</name>
    <dbReference type="NCBI Taxonomy" id="3142973"/>
    <lineage>
        <taxon>Bacteria</taxon>
        <taxon>Pseudomonadati</taxon>
        <taxon>Pseudomonadota</taxon>
        <taxon>Gammaproteobacteria</taxon>
        <taxon>Oceanospirillales</taxon>
        <taxon>Hahellaceae</taxon>
        <taxon>Thermohahella</taxon>
    </lineage>
</organism>
<evidence type="ECO:0000259" key="4">
    <source>
        <dbReference type="Pfam" id="PF01301"/>
    </source>
</evidence>
<evidence type="ECO:0000256" key="3">
    <source>
        <dbReference type="SAM" id="SignalP"/>
    </source>
</evidence>
<dbReference type="Gene3D" id="3.20.20.80">
    <property type="entry name" value="Glycosidases"/>
    <property type="match status" value="1"/>
</dbReference>
<dbReference type="KEGG" id="tcd:AAIA72_14695"/>
<evidence type="ECO:0000256" key="2">
    <source>
        <dbReference type="RuleBase" id="RU003679"/>
    </source>
</evidence>
<protein>
    <submittedName>
        <fullName evidence="5">Beta-galactosidase</fullName>
        <ecNumber evidence="5">3.2.1.23</ecNumber>
    </submittedName>
</protein>
<gene>
    <name evidence="5" type="ORF">AAIA72_14695</name>
</gene>
<feature type="domain" description="Glycoside hydrolase 35 catalytic" evidence="4">
    <location>
        <begin position="40"/>
        <end position="201"/>
    </location>
</feature>
<keyword evidence="5" id="KW-0326">Glycosidase</keyword>
<dbReference type="InterPro" id="IPR001944">
    <property type="entry name" value="Glycoside_Hdrlase_35"/>
</dbReference>
<dbReference type="GO" id="GO:0004565">
    <property type="term" value="F:beta-galactosidase activity"/>
    <property type="evidence" value="ECO:0007669"/>
    <property type="project" value="UniProtKB-EC"/>
</dbReference>